<protein>
    <submittedName>
        <fullName evidence="1">Uncharacterized protein</fullName>
    </submittedName>
</protein>
<evidence type="ECO:0000313" key="1">
    <source>
        <dbReference type="EMBL" id="CAK1550180.1"/>
    </source>
</evidence>
<gene>
    <name evidence="1" type="ORF">LNINA_LOCUS9418</name>
</gene>
<evidence type="ECO:0000313" key="2">
    <source>
        <dbReference type="Proteomes" id="UP001497472"/>
    </source>
</evidence>
<keyword evidence="2" id="KW-1185">Reference proteome</keyword>
<comment type="caution">
    <text evidence="1">The sequence shown here is derived from an EMBL/GenBank/DDBJ whole genome shotgun (WGS) entry which is preliminary data.</text>
</comment>
<organism evidence="1 2">
    <name type="scientific">Leptosia nina</name>
    <dbReference type="NCBI Taxonomy" id="320188"/>
    <lineage>
        <taxon>Eukaryota</taxon>
        <taxon>Metazoa</taxon>
        <taxon>Ecdysozoa</taxon>
        <taxon>Arthropoda</taxon>
        <taxon>Hexapoda</taxon>
        <taxon>Insecta</taxon>
        <taxon>Pterygota</taxon>
        <taxon>Neoptera</taxon>
        <taxon>Endopterygota</taxon>
        <taxon>Lepidoptera</taxon>
        <taxon>Glossata</taxon>
        <taxon>Ditrysia</taxon>
        <taxon>Papilionoidea</taxon>
        <taxon>Pieridae</taxon>
        <taxon>Pierinae</taxon>
        <taxon>Leptosia</taxon>
    </lineage>
</organism>
<dbReference type="EMBL" id="CAVLEF010000080">
    <property type="protein sequence ID" value="CAK1550180.1"/>
    <property type="molecule type" value="Genomic_DNA"/>
</dbReference>
<dbReference type="Proteomes" id="UP001497472">
    <property type="component" value="Unassembled WGS sequence"/>
</dbReference>
<name>A0AAV1JLE4_9NEOP</name>
<sequence length="197" mass="22266">MMRVAVDCCNVKYEVVGQKYGTKMPLPNAQINKLKNISRRLQFDEAPNDREVAQKIICYGSQTLENDDDGQLYPDENLSPNKQYHTGTRISRSPIASCASPRDFSKKNSNCIVSCYDLQAVMTVPKGEISVFYYKIKYLPIKSITHTFLIKGHTQNEGEAVPSMIEKEVKKMLRSGPIYVPDKYIAAIKNAHKKGNL</sequence>
<accession>A0AAV1JLE4</accession>
<proteinExistence type="predicted"/>
<dbReference type="AlphaFoldDB" id="A0AAV1JLE4"/>
<reference evidence="1 2" key="1">
    <citation type="submission" date="2023-11" db="EMBL/GenBank/DDBJ databases">
        <authorList>
            <person name="Okamura Y."/>
        </authorList>
    </citation>
    <scope>NUCLEOTIDE SEQUENCE [LARGE SCALE GENOMIC DNA]</scope>
</reference>